<dbReference type="RefSeq" id="WP_184975141.1">
    <property type="nucleotide sequence ID" value="NZ_BAAAWF010000090.1"/>
</dbReference>
<feature type="region of interest" description="Disordered" evidence="1">
    <location>
        <begin position="89"/>
        <end position="109"/>
    </location>
</feature>
<dbReference type="InterPro" id="IPR005561">
    <property type="entry name" value="ANTAR"/>
</dbReference>
<protein>
    <recommendedName>
        <fullName evidence="2">ANTAR domain-containing protein</fullName>
    </recommendedName>
</protein>
<sequence>MGERDDDGREAALQEEIEQLKAALESRAVIDQAIGVVVAHGRLPSRQAREVLIEVSQHTNTKLREVATHLVQWPMCAWLPPEIRTALDAALQRRTSRDRTEEPPPASSS</sequence>
<name>A0A7W9UV99_9ACTN</name>
<gene>
    <name evidence="3" type="ORF">FHS34_008075</name>
</gene>
<dbReference type="GO" id="GO:0003723">
    <property type="term" value="F:RNA binding"/>
    <property type="evidence" value="ECO:0007669"/>
    <property type="project" value="InterPro"/>
</dbReference>
<dbReference type="InterPro" id="IPR024189">
    <property type="entry name" value="ANTAR_transcrpt_antiterm_reg"/>
</dbReference>
<evidence type="ECO:0000313" key="4">
    <source>
        <dbReference type="Proteomes" id="UP000585836"/>
    </source>
</evidence>
<evidence type="ECO:0000259" key="2">
    <source>
        <dbReference type="PROSITE" id="PS50921"/>
    </source>
</evidence>
<evidence type="ECO:0000313" key="3">
    <source>
        <dbReference type="EMBL" id="MBB5932565.1"/>
    </source>
</evidence>
<dbReference type="AlphaFoldDB" id="A0A7W9UV99"/>
<dbReference type="SUPFAM" id="SSF52172">
    <property type="entry name" value="CheY-like"/>
    <property type="match status" value="1"/>
</dbReference>
<accession>A0A7W9UV99</accession>
<organism evidence="3 4">
    <name type="scientific">Streptomyces echinatus</name>
    <dbReference type="NCBI Taxonomy" id="67293"/>
    <lineage>
        <taxon>Bacteria</taxon>
        <taxon>Bacillati</taxon>
        <taxon>Actinomycetota</taxon>
        <taxon>Actinomycetes</taxon>
        <taxon>Kitasatosporales</taxon>
        <taxon>Streptomycetaceae</taxon>
        <taxon>Streptomyces</taxon>
    </lineage>
</organism>
<dbReference type="Pfam" id="PF03861">
    <property type="entry name" value="ANTAR"/>
    <property type="match status" value="1"/>
</dbReference>
<dbReference type="SMART" id="SM01012">
    <property type="entry name" value="ANTAR"/>
    <property type="match status" value="1"/>
</dbReference>
<dbReference type="PROSITE" id="PS50921">
    <property type="entry name" value="ANTAR"/>
    <property type="match status" value="1"/>
</dbReference>
<evidence type="ECO:0000256" key="1">
    <source>
        <dbReference type="SAM" id="MobiDB-lite"/>
    </source>
</evidence>
<dbReference type="Gene3D" id="1.10.10.10">
    <property type="entry name" value="Winged helix-like DNA-binding domain superfamily/Winged helix DNA-binding domain"/>
    <property type="match status" value="1"/>
</dbReference>
<dbReference type="Proteomes" id="UP000585836">
    <property type="component" value="Unassembled WGS sequence"/>
</dbReference>
<comment type="caution">
    <text evidence="3">The sequence shown here is derived from an EMBL/GenBank/DDBJ whole genome shotgun (WGS) entry which is preliminary data.</text>
</comment>
<dbReference type="InterPro" id="IPR036388">
    <property type="entry name" value="WH-like_DNA-bd_sf"/>
</dbReference>
<proteinExistence type="predicted"/>
<dbReference type="EMBL" id="JACHJK010000028">
    <property type="protein sequence ID" value="MBB5932565.1"/>
    <property type="molecule type" value="Genomic_DNA"/>
</dbReference>
<reference evidence="3 4" key="1">
    <citation type="submission" date="2020-08" db="EMBL/GenBank/DDBJ databases">
        <title>Genomic Encyclopedia of Type Strains, Phase III (KMG-III): the genomes of soil and plant-associated and newly described type strains.</title>
        <authorList>
            <person name="Whitman W."/>
        </authorList>
    </citation>
    <scope>NUCLEOTIDE SEQUENCE [LARGE SCALE GENOMIC DNA]</scope>
    <source>
        <strain evidence="3 4">CECT 3313</strain>
    </source>
</reference>
<keyword evidence="4" id="KW-1185">Reference proteome</keyword>
<feature type="domain" description="ANTAR" evidence="2">
    <location>
        <begin position="10"/>
        <end position="71"/>
    </location>
</feature>
<dbReference type="PIRSF" id="PIRSF010636">
    <property type="entry name" value="ANTAR_solo"/>
    <property type="match status" value="1"/>
</dbReference>
<dbReference type="InterPro" id="IPR011006">
    <property type="entry name" value="CheY-like_superfamily"/>
</dbReference>